<name>A0A671QRU1_9TELE</name>
<evidence type="ECO:0000313" key="3">
    <source>
        <dbReference type="Proteomes" id="UP000472260"/>
    </source>
</evidence>
<dbReference type="OrthoDB" id="20127at2759"/>
<dbReference type="GO" id="GO:0019185">
    <property type="term" value="C:snRNA-activating protein complex"/>
    <property type="evidence" value="ECO:0007669"/>
    <property type="project" value="TreeGrafter"/>
</dbReference>
<organism evidence="2 3">
    <name type="scientific">Sinocyclocheilus anshuiensis</name>
    <dbReference type="NCBI Taxonomy" id="1608454"/>
    <lineage>
        <taxon>Eukaryota</taxon>
        <taxon>Metazoa</taxon>
        <taxon>Chordata</taxon>
        <taxon>Craniata</taxon>
        <taxon>Vertebrata</taxon>
        <taxon>Euteleostomi</taxon>
        <taxon>Actinopterygii</taxon>
        <taxon>Neopterygii</taxon>
        <taxon>Teleostei</taxon>
        <taxon>Ostariophysi</taxon>
        <taxon>Cypriniformes</taxon>
        <taxon>Cyprinidae</taxon>
        <taxon>Cyprininae</taxon>
        <taxon>Sinocyclocheilus</taxon>
    </lineage>
</organism>
<accession>A0A671QRU1</accession>
<sequence>MSRKKLCEYYWAPFKSDCEELLGRFQQTESVRYEGFSAIWREMDFSGVFFGTQSDHEKRYFTRLIFTIAYRYILPPYSFQIRVGGLYMIYGLYNTQLIWPKEKIRIALKDWYDVQKLIADAKSCQHLDVVYIFKRLLSSKAFCFTAMPQKLTFEGRERVQHNVNEEFRDHKNRVTELASIEMLEEIANMHGHYERLKKSSVPPSSGVTLLNLTYLVQKCAFEYQQWQDKIAAEKEKNSKKETTQKSESSSRAVMLAAIKSKSYGHVSKGTKSRRHRQVEMVTPGSGTDQALFSQKRRPPSLRTRTWQNFGKPSEPEQTQEWLLSVMEEDKNALKRKDIRRFKWRNNWL</sequence>
<reference evidence="2" key="1">
    <citation type="submission" date="2025-08" db="UniProtKB">
        <authorList>
            <consortium name="Ensembl"/>
        </authorList>
    </citation>
    <scope>IDENTIFICATION</scope>
</reference>
<dbReference type="GeneID" id="107697295"/>
<dbReference type="CTD" id="393233"/>
<dbReference type="Ensembl" id="ENSSANT00000076595.1">
    <property type="protein sequence ID" value="ENSSANP00000072047.1"/>
    <property type="gene ID" value="ENSSANG00000035966.1"/>
</dbReference>
<dbReference type="GO" id="GO:0042796">
    <property type="term" value="P:snRNA transcription by RNA polymerase III"/>
    <property type="evidence" value="ECO:0007669"/>
    <property type="project" value="TreeGrafter"/>
</dbReference>
<dbReference type="KEGG" id="sanh:107697295"/>
<dbReference type="PANTHER" id="PTHR15131">
    <property type="entry name" value="SMALL NUCLEAR RNA ACTIVATING COMPLEX, POLYPEPTIDE 1"/>
    <property type="match status" value="1"/>
</dbReference>
<protein>
    <submittedName>
        <fullName evidence="2">snRNA-activating protein complex subunit 1-like</fullName>
    </submittedName>
</protein>
<gene>
    <name evidence="2" type="primary">snapc1a</name>
</gene>
<reference evidence="2" key="2">
    <citation type="submission" date="2025-09" db="UniProtKB">
        <authorList>
            <consortium name="Ensembl"/>
        </authorList>
    </citation>
    <scope>IDENTIFICATION</scope>
</reference>
<evidence type="ECO:0000313" key="2">
    <source>
        <dbReference type="Ensembl" id="ENSSANP00000072047.1"/>
    </source>
</evidence>
<dbReference type="Proteomes" id="UP000472260">
    <property type="component" value="Unassembled WGS sequence"/>
</dbReference>
<evidence type="ECO:0000256" key="1">
    <source>
        <dbReference type="SAM" id="MobiDB-lite"/>
    </source>
</evidence>
<proteinExistence type="predicted"/>
<feature type="region of interest" description="Disordered" evidence="1">
    <location>
        <begin position="284"/>
        <end position="317"/>
    </location>
</feature>
<dbReference type="GO" id="GO:0043565">
    <property type="term" value="F:sequence-specific DNA binding"/>
    <property type="evidence" value="ECO:0007669"/>
    <property type="project" value="TreeGrafter"/>
</dbReference>
<dbReference type="InterPro" id="IPR019188">
    <property type="entry name" value="SNAPC1"/>
</dbReference>
<dbReference type="Pfam" id="PF09808">
    <property type="entry name" value="SNAPC1"/>
    <property type="match status" value="1"/>
</dbReference>
<dbReference type="RefSeq" id="XP_016353503.1">
    <property type="nucleotide sequence ID" value="XM_016498017.1"/>
</dbReference>
<keyword evidence="3" id="KW-1185">Reference proteome</keyword>
<dbReference type="GO" id="GO:0042795">
    <property type="term" value="P:snRNA transcription by RNA polymerase II"/>
    <property type="evidence" value="ECO:0007669"/>
    <property type="project" value="TreeGrafter"/>
</dbReference>
<dbReference type="AlphaFoldDB" id="A0A671QRU1"/>
<dbReference type="PANTHER" id="PTHR15131:SF3">
    <property type="entry name" value="SNRNA-ACTIVATING PROTEIN COMPLEX SUBUNIT 1"/>
    <property type="match status" value="1"/>
</dbReference>
<feature type="compositionally biased region" description="Polar residues" evidence="1">
    <location>
        <begin position="302"/>
        <end position="317"/>
    </location>
</feature>